<sequence length="346" mass="40504">MKFILPKWISFTFIFIGITFFFSTLNWSVKLKDIQESKFIIIGLLYTGYGFGFYRIFDGLFQAEHWNKKKLFLWAWLKLMLSIPLLVYVLVYILLPQIGIYFDSGKYPFSFIQFLFRLLFSSILVNIVPLAICGIKSFFHFQASRHREKKLQNKIERYVLQLESRHIAPHFVKNFVALSYQQNLKNDPKLMEAYFMEFTSLMGYMLDSDNLNDGVSAEEECDMFLSFTKLICLVYGDQAVQFNKPLQGWAGRLPAGLLLLPIENALKYGIWRKGHCALQVNWEQDGNHLIMTCKNQYDAVKRNSIQSLGTGFSLMQHKIEADDWPISISYRDQKGVFIFQINIQNR</sequence>
<evidence type="ECO:0000313" key="3">
    <source>
        <dbReference type="Proteomes" id="UP001409291"/>
    </source>
</evidence>
<comment type="caution">
    <text evidence="2">The sequence shown here is derived from an EMBL/GenBank/DDBJ whole genome shotgun (WGS) entry which is preliminary data.</text>
</comment>
<name>A0ABV0BYB1_9SPHI</name>
<reference evidence="2 3" key="1">
    <citation type="submission" date="2024-04" db="EMBL/GenBank/DDBJ databases">
        <title>WGS of bacteria from Torrens River.</title>
        <authorList>
            <person name="Wyrsch E.R."/>
            <person name="Drigo B."/>
        </authorList>
    </citation>
    <scope>NUCLEOTIDE SEQUENCE [LARGE SCALE GENOMIC DNA]</scope>
    <source>
        <strain evidence="2 3">TWI391</strain>
    </source>
</reference>
<proteinExistence type="predicted"/>
<feature type="transmembrane region" description="Helical" evidence="1">
    <location>
        <begin position="7"/>
        <end position="27"/>
    </location>
</feature>
<keyword evidence="3" id="KW-1185">Reference proteome</keyword>
<keyword evidence="1" id="KW-0472">Membrane</keyword>
<feature type="transmembrane region" description="Helical" evidence="1">
    <location>
        <begin position="39"/>
        <end position="61"/>
    </location>
</feature>
<evidence type="ECO:0000256" key="1">
    <source>
        <dbReference type="SAM" id="Phobius"/>
    </source>
</evidence>
<dbReference type="RefSeq" id="WP_346582450.1">
    <property type="nucleotide sequence ID" value="NZ_JBDJNQ010000011.1"/>
</dbReference>
<keyword evidence="1" id="KW-0812">Transmembrane</keyword>
<organism evidence="2 3">
    <name type="scientific">Sphingobacterium kitahiroshimense</name>
    <dbReference type="NCBI Taxonomy" id="470446"/>
    <lineage>
        <taxon>Bacteria</taxon>
        <taxon>Pseudomonadati</taxon>
        <taxon>Bacteroidota</taxon>
        <taxon>Sphingobacteriia</taxon>
        <taxon>Sphingobacteriales</taxon>
        <taxon>Sphingobacteriaceae</taxon>
        <taxon>Sphingobacterium</taxon>
    </lineage>
</organism>
<gene>
    <name evidence="2" type="ORF">ABE541_20230</name>
</gene>
<feature type="transmembrane region" description="Helical" evidence="1">
    <location>
        <begin position="115"/>
        <end position="139"/>
    </location>
</feature>
<evidence type="ECO:0000313" key="2">
    <source>
        <dbReference type="EMBL" id="MEN5379607.1"/>
    </source>
</evidence>
<protein>
    <recommendedName>
        <fullName evidence="4">Signal transduction histidine kinase internal region domain-containing protein</fullName>
    </recommendedName>
</protein>
<feature type="transmembrane region" description="Helical" evidence="1">
    <location>
        <begin position="73"/>
        <end position="95"/>
    </location>
</feature>
<evidence type="ECO:0008006" key="4">
    <source>
        <dbReference type="Google" id="ProtNLM"/>
    </source>
</evidence>
<dbReference type="EMBL" id="JBDJNQ010000011">
    <property type="protein sequence ID" value="MEN5379607.1"/>
    <property type="molecule type" value="Genomic_DNA"/>
</dbReference>
<dbReference type="Proteomes" id="UP001409291">
    <property type="component" value="Unassembled WGS sequence"/>
</dbReference>
<keyword evidence="1" id="KW-1133">Transmembrane helix</keyword>
<accession>A0ABV0BYB1</accession>